<evidence type="ECO:0000256" key="6">
    <source>
        <dbReference type="ARBA" id="ARBA00022692"/>
    </source>
</evidence>
<feature type="transmembrane region" description="Helical" evidence="11">
    <location>
        <begin position="249"/>
        <end position="267"/>
    </location>
</feature>
<dbReference type="PRINTS" id="PR00164">
    <property type="entry name" value="ABC2TRNSPORT"/>
</dbReference>
<feature type="transmembrane region" description="Helical" evidence="11">
    <location>
        <begin position="51"/>
        <end position="71"/>
    </location>
</feature>
<evidence type="ECO:0000256" key="7">
    <source>
        <dbReference type="ARBA" id="ARBA00022903"/>
    </source>
</evidence>
<dbReference type="GO" id="GO:0015920">
    <property type="term" value="P:lipopolysaccharide transport"/>
    <property type="evidence" value="ECO:0007669"/>
    <property type="project" value="TreeGrafter"/>
</dbReference>
<dbReference type="GO" id="GO:0140359">
    <property type="term" value="F:ABC-type transporter activity"/>
    <property type="evidence" value="ECO:0007669"/>
    <property type="project" value="InterPro"/>
</dbReference>
<dbReference type="GO" id="GO:0015774">
    <property type="term" value="P:polysaccharide transport"/>
    <property type="evidence" value="ECO:0007669"/>
    <property type="project" value="UniProtKB-KW"/>
</dbReference>
<evidence type="ECO:0000256" key="1">
    <source>
        <dbReference type="ARBA" id="ARBA00004651"/>
    </source>
</evidence>
<dbReference type="GO" id="GO:0043190">
    <property type="term" value="C:ATP-binding cassette (ABC) transporter complex"/>
    <property type="evidence" value="ECO:0007669"/>
    <property type="project" value="InterPro"/>
</dbReference>
<dbReference type="PANTHER" id="PTHR30413">
    <property type="entry name" value="INNER MEMBRANE TRANSPORT PERMEASE"/>
    <property type="match status" value="1"/>
</dbReference>
<keyword evidence="4 11" id="KW-1003">Cell membrane</keyword>
<feature type="transmembrane region" description="Helical" evidence="11">
    <location>
        <begin position="129"/>
        <end position="150"/>
    </location>
</feature>
<dbReference type="PROSITE" id="PS51012">
    <property type="entry name" value="ABC_TM2"/>
    <property type="match status" value="1"/>
</dbReference>
<evidence type="ECO:0000256" key="11">
    <source>
        <dbReference type="RuleBase" id="RU361157"/>
    </source>
</evidence>
<dbReference type="AlphaFoldDB" id="A0A2Z2NS94"/>
<feature type="transmembrane region" description="Helical" evidence="11">
    <location>
        <begin position="162"/>
        <end position="187"/>
    </location>
</feature>
<keyword evidence="10 11" id="KW-0472">Membrane</keyword>
<evidence type="ECO:0000256" key="5">
    <source>
        <dbReference type="ARBA" id="ARBA00022597"/>
    </source>
</evidence>
<evidence type="ECO:0000256" key="4">
    <source>
        <dbReference type="ARBA" id="ARBA00022475"/>
    </source>
</evidence>
<reference evidence="13 14" key="1">
    <citation type="submission" date="2016-12" db="EMBL/GenBank/DDBJ databases">
        <authorList>
            <person name="Song W.-J."/>
            <person name="Kurnit D.M."/>
        </authorList>
    </citation>
    <scope>NUCLEOTIDE SEQUENCE [LARGE SCALE GENOMIC DNA]</scope>
    <source>
        <strain evidence="13 14">IMCC3135</strain>
    </source>
</reference>
<sequence>MPELLHSSRRSARPPITSAQVAGALSTQARVTKALILRDAKSRYGEHKLGFVWAFLEPALMVSIFVAMFTLMGRSSAGGMPIQLFMITGFVPFMMFREPMSQLQGAITQNKSLLGFPQVTTFDVISARALLEVAVLATVFVVLITAAHIGGVEVRVQNPLGVLAACTLLALFGVGVGFALACVVPLVPSLKQFMNVALGRPLFFGSGLFYTADSIPQPYRDYLLLNPLLHMIELLRSSFFYSFETAHGSWRYAIEATIASLAFGLLVHQAMKRRAIVGL</sequence>
<dbReference type="OrthoDB" id="9814458at2"/>
<keyword evidence="5" id="KW-0762">Sugar transport</keyword>
<dbReference type="PANTHER" id="PTHR30413:SF10">
    <property type="entry name" value="CAPSULE POLYSACCHARIDE EXPORT INNER-MEMBRANE PROTEIN CTRC"/>
    <property type="match status" value="1"/>
</dbReference>
<dbReference type="InterPro" id="IPR047817">
    <property type="entry name" value="ABC2_TM_bact-type"/>
</dbReference>
<feature type="transmembrane region" description="Helical" evidence="11">
    <location>
        <begin position="193"/>
        <end position="211"/>
    </location>
</feature>
<evidence type="ECO:0000313" key="13">
    <source>
        <dbReference type="EMBL" id="ASJ71610.1"/>
    </source>
</evidence>
<evidence type="ECO:0000256" key="3">
    <source>
        <dbReference type="ARBA" id="ARBA00022448"/>
    </source>
</evidence>
<keyword evidence="8 11" id="KW-1133">Transmembrane helix</keyword>
<feature type="transmembrane region" description="Helical" evidence="11">
    <location>
        <begin position="78"/>
        <end position="96"/>
    </location>
</feature>
<protein>
    <recommendedName>
        <fullName evidence="11">Transport permease protein</fullName>
    </recommendedName>
</protein>
<dbReference type="RefSeq" id="WP_088917026.1">
    <property type="nucleotide sequence ID" value="NZ_CP018632.1"/>
</dbReference>
<dbReference type="KEGG" id="gai:IMCC3135_07525"/>
<keyword evidence="3 11" id="KW-0813">Transport</keyword>
<comment type="similarity">
    <text evidence="2 11">Belongs to the ABC-2 integral membrane protein family.</text>
</comment>
<evidence type="ECO:0000259" key="12">
    <source>
        <dbReference type="PROSITE" id="PS51012"/>
    </source>
</evidence>
<feature type="domain" description="ABC transmembrane type-2" evidence="12">
    <location>
        <begin position="49"/>
        <end position="274"/>
    </location>
</feature>
<accession>A0A2Z2NS94</accession>
<evidence type="ECO:0000256" key="2">
    <source>
        <dbReference type="ARBA" id="ARBA00007783"/>
    </source>
</evidence>
<organism evidence="13 14">
    <name type="scientific">Granulosicoccus antarcticus IMCC3135</name>
    <dbReference type="NCBI Taxonomy" id="1192854"/>
    <lineage>
        <taxon>Bacteria</taxon>
        <taxon>Pseudomonadati</taxon>
        <taxon>Pseudomonadota</taxon>
        <taxon>Gammaproteobacteria</taxon>
        <taxon>Chromatiales</taxon>
        <taxon>Granulosicoccaceae</taxon>
        <taxon>Granulosicoccus</taxon>
    </lineage>
</organism>
<evidence type="ECO:0000313" key="14">
    <source>
        <dbReference type="Proteomes" id="UP000250079"/>
    </source>
</evidence>
<keyword evidence="6 11" id="KW-0812">Transmembrane</keyword>
<proteinExistence type="inferred from homology"/>
<dbReference type="InterPro" id="IPR000412">
    <property type="entry name" value="ABC_2_transport"/>
</dbReference>
<keyword evidence="14" id="KW-1185">Reference proteome</keyword>
<gene>
    <name evidence="13" type="primary">kpsM</name>
    <name evidence="13" type="ORF">IMCC3135_07525</name>
</gene>
<dbReference type="EMBL" id="CP018632">
    <property type="protein sequence ID" value="ASJ71610.1"/>
    <property type="molecule type" value="Genomic_DNA"/>
</dbReference>
<comment type="subcellular location">
    <subcellularLocation>
        <location evidence="11">Cell inner membrane</location>
        <topology evidence="11">Multi-pass membrane protein</topology>
    </subcellularLocation>
    <subcellularLocation>
        <location evidence="1">Cell membrane</location>
        <topology evidence="1">Multi-pass membrane protein</topology>
    </subcellularLocation>
</comment>
<evidence type="ECO:0000256" key="9">
    <source>
        <dbReference type="ARBA" id="ARBA00023047"/>
    </source>
</evidence>
<evidence type="ECO:0000256" key="8">
    <source>
        <dbReference type="ARBA" id="ARBA00022989"/>
    </source>
</evidence>
<dbReference type="InterPro" id="IPR013525">
    <property type="entry name" value="ABC2_TM"/>
</dbReference>
<keyword evidence="9" id="KW-0625">Polysaccharide transport</keyword>
<keyword evidence="7" id="KW-0972">Capsule biogenesis/degradation</keyword>
<evidence type="ECO:0000256" key="10">
    <source>
        <dbReference type="ARBA" id="ARBA00023136"/>
    </source>
</evidence>
<name>A0A2Z2NS94_9GAMM</name>
<dbReference type="Proteomes" id="UP000250079">
    <property type="component" value="Chromosome"/>
</dbReference>
<dbReference type="Pfam" id="PF01061">
    <property type="entry name" value="ABC2_membrane"/>
    <property type="match status" value="1"/>
</dbReference>